<name>K1UDV8_9ZZZZ</name>
<protein>
    <submittedName>
        <fullName evidence="1">Uncharacterized protein</fullName>
    </submittedName>
</protein>
<evidence type="ECO:0000313" key="1">
    <source>
        <dbReference type="EMBL" id="EKC80308.1"/>
    </source>
</evidence>
<reference evidence="1" key="1">
    <citation type="journal article" date="2013" name="Environ. Microbiol.">
        <title>Microbiota from the distal guts of lean and obese adolescents exhibit partial functional redundancy besides clear differences in community structure.</title>
        <authorList>
            <person name="Ferrer M."/>
            <person name="Ruiz A."/>
            <person name="Lanza F."/>
            <person name="Haange S.B."/>
            <person name="Oberbach A."/>
            <person name="Till H."/>
            <person name="Bargiela R."/>
            <person name="Campoy C."/>
            <person name="Segura M.T."/>
            <person name="Richter M."/>
            <person name="von Bergen M."/>
            <person name="Seifert J."/>
            <person name="Suarez A."/>
        </authorList>
    </citation>
    <scope>NUCLEOTIDE SEQUENCE</scope>
</reference>
<feature type="non-terminal residue" evidence="1">
    <location>
        <position position="40"/>
    </location>
</feature>
<organism evidence="1">
    <name type="scientific">human gut metagenome</name>
    <dbReference type="NCBI Taxonomy" id="408170"/>
    <lineage>
        <taxon>unclassified sequences</taxon>
        <taxon>metagenomes</taxon>
        <taxon>organismal metagenomes</taxon>
    </lineage>
</organism>
<comment type="caution">
    <text evidence="1">The sequence shown here is derived from an EMBL/GenBank/DDBJ whole genome shotgun (WGS) entry which is preliminary data.</text>
</comment>
<sequence length="40" mass="4509">MPGGDDKDFAGLFSWLRIQISYICAEKLRKECNSLEMSVG</sequence>
<dbReference type="AlphaFoldDB" id="K1UDV8"/>
<proteinExistence type="predicted"/>
<gene>
    <name evidence="1" type="ORF">LEA_01520</name>
</gene>
<dbReference type="EMBL" id="AJWY01001057">
    <property type="protein sequence ID" value="EKC80308.1"/>
    <property type="molecule type" value="Genomic_DNA"/>
</dbReference>
<accession>K1UDV8</accession>